<dbReference type="GO" id="GO:0009307">
    <property type="term" value="P:DNA restriction-modification system"/>
    <property type="evidence" value="ECO:0007669"/>
    <property type="project" value="UniProtKB-KW"/>
</dbReference>
<dbReference type="OrthoDB" id="9816225at2"/>
<gene>
    <name evidence="5" type="ORF">SAMN05444008_10197</name>
</gene>
<dbReference type="InterPro" id="IPR000055">
    <property type="entry name" value="Restrct_endonuc_typeI_TRD"/>
</dbReference>
<organism evidence="5 6">
    <name type="scientific">Cnuella takakiae</name>
    <dbReference type="NCBI Taxonomy" id="1302690"/>
    <lineage>
        <taxon>Bacteria</taxon>
        <taxon>Pseudomonadati</taxon>
        <taxon>Bacteroidota</taxon>
        <taxon>Chitinophagia</taxon>
        <taxon>Chitinophagales</taxon>
        <taxon>Chitinophagaceae</taxon>
        <taxon>Cnuella</taxon>
    </lineage>
</organism>
<dbReference type="EMBL" id="FQUO01000001">
    <property type="protein sequence ID" value="SHE30580.1"/>
    <property type="molecule type" value="Genomic_DNA"/>
</dbReference>
<dbReference type="AlphaFoldDB" id="A0A1M4SEE2"/>
<dbReference type="Proteomes" id="UP000184368">
    <property type="component" value="Unassembled WGS sequence"/>
</dbReference>
<keyword evidence="2" id="KW-0680">Restriction system</keyword>
<keyword evidence="3" id="KW-0238">DNA-binding</keyword>
<evidence type="ECO:0000256" key="2">
    <source>
        <dbReference type="ARBA" id="ARBA00022747"/>
    </source>
</evidence>
<dbReference type="InterPro" id="IPR052021">
    <property type="entry name" value="Type-I_RS_S_subunit"/>
</dbReference>
<protein>
    <submittedName>
        <fullName evidence="5">Type I restriction enzyme, S subunit</fullName>
    </submittedName>
</protein>
<evidence type="ECO:0000313" key="5">
    <source>
        <dbReference type="EMBL" id="SHE30580.1"/>
    </source>
</evidence>
<dbReference type="GO" id="GO:0003677">
    <property type="term" value="F:DNA binding"/>
    <property type="evidence" value="ECO:0007669"/>
    <property type="project" value="UniProtKB-KW"/>
</dbReference>
<comment type="similarity">
    <text evidence="1">Belongs to the type-I restriction system S methylase family.</text>
</comment>
<keyword evidence="6" id="KW-1185">Reference proteome</keyword>
<dbReference type="PANTHER" id="PTHR30408:SF13">
    <property type="entry name" value="TYPE I RESTRICTION ENZYME HINDI SPECIFICITY SUBUNIT"/>
    <property type="match status" value="1"/>
</dbReference>
<dbReference type="CDD" id="cd17266">
    <property type="entry name" value="RMtype1_S_Sau1132ORF3780P-TRD2-CR2_like"/>
    <property type="match status" value="1"/>
</dbReference>
<dbReference type="STRING" id="1302690.BUE76_23345"/>
<feature type="domain" description="Type I restriction modification DNA specificity" evidence="4">
    <location>
        <begin position="235"/>
        <end position="360"/>
    </location>
</feature>
<evidence type="ECO:0000313" key="6">
    <source>
        <dbReference type="Proteomes" id="UP000184368"/>
    </source>
</evidence>
<dbReference type="Pfam" id="PF01420">
    <property type="entry name" value="Methylase_S"/>
    <property type="match status" value="2"/>
</dbReference>
<dbReference type="PANTHER" id="PTHR30408">
    <property type="entry name" value="TYPE-1 RESTRICTION ENZYME ECOKI SPECIFICITY PROTEIN"/>
    <property type="match status" value="1"/>
</dbReference>
<dbReference type="CDD" id="cd17517">
    <property type="entry name" value="RMtype1_S_EcoKI_StySPI-TRD2-CR2_like"/>
    <property type="match status" value="1"/>
</dbReference>
<dbReference type="InterPro" id="IPR044946">
    <property type="entry name" value="Restrct_endonuc_typeI_TRD_sf"/>
</dbReference>
<proteinExistence type="inferred from homology"/>
<accession>A0A1M4SEE2</accession>
<evidence type="ECO:0000256" key="1">
    <source>
        <dbReference type="ARBA" id="ARBA00010923"/>
    </source>
</evidence>
<evidence type="ECO:0000256" key="3">
    <source>
        <dbReference type="ARBA" id="ARBA00023125"/>
    </source>
</evidence>
<dbReference type="Gene3D" id="3.90.220.20">
    <property type="entry name" value="DNA methylase specificity domains"/>
    <property type="match status" value="2"/>
</dbReference>
<feature type="domain" description="Type I restriction modification DNA specificity" evidence="4">
    <location>
        <begin position="20"/>
        <end position="203"/>
    </location>
</feature>
<reference evidence="5 6" key="1">
    <citation type="submission" date="2016-11" db="EMBL/GenBank/DDBJ databases">
        <authorList>
            <person name="Jaros S."/>
            <person name="Januszkiewicz K."/>
            <person name="Wedrychowicz H."/>
        </authorList>
    </citation>
    <scope>NUCLEOTIDE SEQUENCE [LARGE SCALE GENOMIC DNA]</scope>
    <source>
        <strain evidence="5 6">DSM 26897</strain>
    </source>
</reference>
<name>A0A1M4SEE2_9BACT</name>
<dbReference type="SUPFAM" id="SSF116734">
    <property type="entry name" value="DNA methylase specificity domain"/>
    <property type="match status" value="2"/>
</dbReference>
<sequence>MEGVKIFNETMTSTEMEAPKWKKYKIGDLYNVFSGLSKPRDQFGFGHPFVTFKDVFQNYFLPGELTSLVNTNEKEIKSCSVKKGDVFLTRTSETQHELGMSSVALKDYPNATFNGFTKRLRLKDDVQVEIDLLYLGYFLRSPFFRDQVAQHSSLTTRASLNATAINSMEVIFPEIDEQRKIGGILKSLDDKIDLNRQTAQILEAIAQALFKEWFVDFNFPGATGEMEESELGMIPKGWRVGNLGELLNFRNGKASPNRGEEFTFPVYGANGIIGYTELFNCKPNASIVGRVGSYCGVVYYTTEKAFVTENAIVAESKYEGSSLYCYNKLLSLNLNNHKSGSGQPLLNQAILSSIKLVIPSFDLVEKFEDVAINLKVQAHQSEYQSKTLTQLRDSLLPKLMSNHLAIP</sequence>
<dbReference type="RefSeq" id="WP_083596268.1">
    <property type="nucleotide sequence ID" value="NZ_FQUO01000001.1"/>
</dbReference>
<evidence type="ECO:0000259" key="4">
    <source>
        <dbReference type="Pfam" id="PF01420"/>
    </source>
</evidence>